<dbReference type="SUPFAM" id="SSF81606">
    <property type="entry name" value="PP2C-like"/>
    <property type="match status" value="1"/>
</dbReference>
<organism evidence="3 4">
    <name type="scientific">Catellatospora bangladeshensis</name>
    <dbReference type="NCBI Taxonomy" id="310355"/>
    <lineage>
        <taxon>Bacteria</taxon>
        <taxon>Bacillati</taxon>
        <taxon>Actinomycetota</taxon>
        <taxon>Actinomycetes</taxon>
        <taxon>Micromonosporales</taxon>
        <taxon>Micromonosporaceae</taxon>
        <taxon>Catellatospora</taxon>
    </lineage>
</organism>
<dbReference type="SUPFAM" id="SSF55781">
    <property type="entry name" value="GAF domain-like"/>
    <property type="match status" value="1"/>
</dbReference>
<dbReference type="InterPro" id="IPR036457">
    <property type="entry name" value="PPM-type-like_dom_sf"/>
</dbReference>
<comment type="caution">
    <text evidence="3">The sequence shown here is derived from an EMBL/GenBank/DDBJ whole genome shotgun (WGS) entry which is preliminary data.</text>
</comment>
<dbReference type="Gene3D" id="3.30.450.40">
    <property type="match status" value="1"/>
</dbReference>
<dbReference type="InterPro" id="IPR001932">
    <property type="entry name" value="PPM-type_phosphatase-like_dom"/>
</dbReference>
<gene>
    <name evidence="3" type="ORF">Cba03nite_74810</name>
</gene>
<dbReference type="GO" id="GO:0016791">
    <property type="term" value="F:phosphatase activity"/>
    <property type="evidence" value="ECO:0007669"/>
    <property type="project" value="TreeGrafter"/>
</dbReference>
<dbReference type="EMBL" id="BONF01000060">
    <property type="protein sequence ID" value="GIF86132.1"/>
    <property type="molecule type" value="Genomic_DNA"/>
</dbReference>
<feature type="domain" description="PPM-type phosphatase" evidence="2">
    <location>
        <begin position="311"/>
        <end position="530"/>
    </location>
</feature>
<dbReference type="PANTHER" id="PTHR43156:SF2">
    <property type="entry name" value="STAGE II SPORULATION PROTEIN E"/>
    <property type="match status" value="1"/>
</dbReference>
<proteinExistence type="predicted"/>
<dbReference type="Gene3D" id="3.60.40.10">
    <property type="entry name" value="PPM-type phosphatase domain"/>
    <property type="match status" value="1"/>
</dbReference>
<evidence type="ECO:0000256" key="1">
    <source>
        <dbReference type="ARBA" id="ARBA00022801"/>
    </source>
</evidence>
<dbReference type="Proteomes" id="UP000601223">
    <property type="component" value="Unassembled WGS sequence"/>
</dbReference>
<evidence type="ECO:0000313" key="4">
    <source>
        <dbReference type="Proteomes" id="UP000601223"/>
    </source>
</evidence>
<dbReference type="InterPro" id="IPR052016">
    <property type="entry name" value="Bact_Sigma-Reg"/>
</dbReference>
<dbReference type="InterPro" id="IPR029016">
    <property type="entry name" value="GAF-like_dom_sf"/>
</dbReference>
<sequence length="534" mass="57106">MPNRALDNHPTPADTPADPLAAVDALLSVDPATDETGTLHGFTGQLLRTLGDVIGAQGCSVWVDHADGHGHQLLGTSGKALRRSSTARRVPLAVSPPWSAELLVSAPDTPAAHTLTRLVAQRIGLLLERQRLRESDRRRQTSLAFLAEVSELLAQSLDLTLTLALIPRLVVPRLGTWCTLHRATPGRRLEPAAAAHADEAMTPWLDSITEDLTRALQAPATAEALLTGKNVPLPNNLSGIAVPLFARGVWLGVLSIGRDMDSPRDPDEIPVAEEVARRCALAMDNARIHDERLTVSHTLQQALLPAKLPMIPGLGIGAEYAPAGRGVEVGGDLYDLMPMPDGRWLLVVGDVSGKGVPAAAVTGLIREVIRVLVKDGRPLPSVLATLNETLSERSERYCTLALAAVDTRGPGPDVEVTLYLAGHDRPLVLHADGRVSSAGRWGTALGLVSPVTCQPARLVLHPGETLVFFTDGVTERRNGQEFFGTQRLAQRLTYLAGHPADVIAARLRTAAVEFSADQPRDDMAIMAVRNDMTS</sequence>
<keyword evidence="4" id="KW-1185">Reference proteome</keyword>
<dbReference type="PANTHER" id="PTHR43156">
    <property type="entry name" value="STAGE II SPORULATION PROTEIN E-RELATED"/>
    <property type="match status" value="1"/>
</dbReference>
<protein>
    <recommendedName>
        <fullName evidence="2">PPM-type phosphatase domain-containing protein</fullName>
    </recommendedName>
</protein>
<dbReference type="RefSeq" id="WP_203756919.1">
    <property type="nucleotide sequence ID" value="NZ_BONF01000060.1"/>
</dbReference>
<keyword evidence="1" id="KW-0378">Hydrolase</keyword>
<accession>A0A8J3JJT6</accession>
<name>A0A8J3JJT6_9ACTN</name>
<evidence type="ECO:0000259" key="2">
    <source>
        <dbReference type="SMART" id="SM00331"/>
    </source>
</evidence>
<evidence type="ECO:0000313" key="3">
    <source>
        <dbReference type="EMBL" id="GIF86132.1"/>
    </source>
</evidence>
<dbReference type="SMART" id="SM00331">
    <property type="entry name" value="PP2C_SIG"/>
    <property type="match status" value="1"/>
</dbReference>
<reference evidence="3 4" key="1">
    <citation type="submission" date="2021-01" db="EMBL/GenBank/DDBJ databases">
        <title>Whole genome shotgun sequence of Catellatospora bangladeshensis NBRC 107357.</title>
        <authorList>
            <person name="Komaki H."/>
            <person name="Tamura T."/>
        </authorList>
    </citation>
    <scope>NUCLEOTIDE SEQUENCE [LARGE SCALE GENOMIC DNA]</scope>
    <source>
        <strain evidence="3 4">NBRC 107357</strain>
    </source>
</reference>
<dbReference type="Pfam" id="PF07228">
    <property type="entry name" value="SpoIIE"/>
    <property type="match status" value="1"/>
</dbReference>
<dbReference type="AlphaFoldDB" id="A0A8J3JJT6"/>